<name>A0ABT5EDB6_9BACT</name>
<comment type="caution">
    <text evidence="3">The sequence shown here is derived from an EMBL/GenBank/DDBJ whole genome shotgun (WGS) entry which is preliminary data.</text>
</comment>
<evidence type="ECO:0000313" key="3">
    <source>
        <dbReference type="EMBL" id="MDC0723309.1"/>
    </source>
</evidence>
<feature type="chain" id="PRO_5045368419" description="LVIVD repeat-containing protein" evidence="2">
    <location>
        <begin position="18"/>
        <end position="479"/>
    </location>
</feature>
<accession>A0ABT5EDB6</accession>
<keyword evidence="4" id="KW-1185">Reference proteome</keyword>
<sequence length="479" mass="50792">MSRRLLLLALTSAACFSDDPPQLTATVTGDDSSTTSTGAPVTTEVAPTTTTTGDDTTSTSATGTTEPATPTTSSTTGETDTTSDTDTTGGPVVDPCKFETPVCPAGPSGTQGSGQEPLDRCNFPLTRAPEWDNLGPLADALAEALPTWTMVDILADLNNTALSADAVPGDVEALELAFRWDNEDFNKYWWIPQGLTGSADARDDGRLDGREVALIGWWFDKELANVSFEKGVRVTLVDVTDASELRLRHILLVEPVPGDPVDFKPVPVRAGGIAWYGDTLYLADPTQGLRVFDLSRLLEVNANVDKVGYDPKVADYYGGLYSYVAVQIGAYKHASACAPRFSTLALDRSTSPPELVVGEYCDGLATCASAIGGRVFTWPLDPVSGRLPFDITWANSAAYTGETQIQGVTRSDGALYLTSSAPPGDPGALHVVPPVGPATVHGWIDTPRAVMLDGDRIWGMSEKSGARFVFAAARSAYEQ</sequence>
<dbReference type="PROSITE" id="PS51257">
    <property type="entry name" value="PROKAR_LIPOPROTEIN"/>
    <property type="match status" value="1"/>
</dbReference>
<organism evidence="3 4">
    <name type="scientific">Nannocystis bainbridge</name>
    <dbReference type="NCBI Taxonomy" id="2995303"/>
    <lineage>
        <taxon>Bacteria</taxon>
        <taxon>Pseudomonadati</taxon>
        <taxon>Myxococcota</taxon>
        <taxon>Polyangia</taxon>
        <taxon>Nannocystales</taxon>
        <taxon>Nannocystaceae</taxon>
        <taxon>Nannocystis</taxon>
    </lineage>
</organism>
<dbReference type="EMBL" id="JAQNDL010000005">
    <property type="protein sequence ID" value="MDC0723309.1"/>
    <property type="molecule type" value="Genomic_DNA"/>
</dbReference>
<evidence type="ECO:0000256" key="1">
    <source>
        <dbReference type="SAM" id="MobiDB-lite"/>
    </source>
</evidence>
<proteinExistence type="predicted"/>
<reference evidence="3 4" key="1">
    <citation type="submission" date="2022-11" db="EMBL/GenBank/DDBJ databases">
        <title>Minimal conservation of predation-associated metabolite biosynthetic gene clusters underscores biosynthetic potential of Myxococcota including descriptions for ten novel species: Archangium lansinium sp. nov., Myxococcus landrumus sp. nov., Nannocystis bai.</title>
        <authorList>
            <person name="Ahearne A."/>
            <person name="Stevens C."/>
            <person name="Dowd S."/>
        </authorList>
    </citation>
    <scope>NUCLEOTIDE SEQUENCE [LARGE SCALE GENOMIC DNA]</scope>
    <source>
        <strain evidence="3 4">BB15-2</strain>
    </source>
</reference>
<dbReference type="Proteomes" id="UP001221686">
    <property type="component" value="Unassembled WGS sequence"/>
</dbReference>
<feature type="compositionally biased region" description="Low complexity" evidence="1">
    <location>
        <begin position="24"/>
        <end position="95"/>
    </location>
</feature>
<evidence type="ECO:0000256" key="2">
    <source>
        <dbReference type="SAM" id="SignalP"/>
    </source>
</evidence>
<protein>
    <recommendedName>
        <fullName evidence="5">LVIVD repeat-containing protein</fullName>
    </recommendedName>
</protein>
<evidence type="ECO:0008006" key="5">
    <source>
        <dbReference type="Google" id="ProtNLM"/>
    </source>
</evidence>
<evidence type="ECO:0000313" key="4">
    <source>
        <dbReference type="Proteomes" id="UP001221686"/>
    </source>
</evidence>
<gene>
    <name evidence="3" type="ORF">POL25_40885</name>
</gene>
<keyword evidence="2" id="KW-0732">Signal</keyword>
<dbReference type="RefSeq" id="WP_272091853.1">
    <property type="nucleotide sequence ID" value="NZ_JAQNDL010000005.1"/>
</dbReference>
<feature type="region of interest" description="Disordered" evidence="1">
    <location>
        <begin position="17"/>
        <end position="117"/>
    </location>
</feature>
<feature type="signal peptide" evidence="2">
    <location>
        <begin position="1"/>
        <end position="17"/>
    </location>
</feature>